<dbReference type="AlphaFoldDB" id="A0A9W8Q4X2"/>
<gene>
    <name evidence="3" type="ORF">LMH87_004072</name>
</gene>
<dbReference type="InterPro" id="IPR011032">
    <property type="entry name" value="GroES-like_sf"/>
</dbReference>
<dbReference type="KEGG" id="amus:LMH87_004072"/>
<evidence type="ECO:0000256" key="1">
    <source>
        <dbReference type="ARBA" id="ARBA00005179"/>
    </source>
</evidence>
<dbReference type="GeneID" id="80891231"/>
<keyword evidence="4" id="KW-1185">Reference proteome</keyword>
<proteinExistence type="predicted"/>
<dbReference type="Pfam" id="PF08240">
    <property type="entry name" value="ADH_N"/>
    <property type="match status" value="1"/>
</dbReference>
<comment type="pathway">
    <text evidence="1">Secondary metabolite biosynthesis.</text>
</comment>
<sequence length="117" mass="13031">MALNRNENQAAWLMGANERLKVDSIQNWTPGPGQNPKFNMLQLQFPAMLGSAYAGIVTEIAPGVTSVACGDRVAVARWGATTCEERFTSFQKYPLALERNVLKLGTESLRRRCWCHC</sequence>
<dbReference type="Gene3D" id="3.90.180.10">
    <property type="entry name" value="Medium-chain alcohol dehydrogenases, catalytic domain"/>
    <property type="match status" value="1"/>
</dbReference>
<dbReference type="RefSeq" id="XP_056048887.1">
    <property type="nucleotide sequence ID" value="XM_056195238.1"/>
</dbReference>
<dbReference type="SUPFAM" id="SSF50129">
    <property type="entry name" value="GroES-like"/>
    <property type="match status" value="1"/>
</dbReference>
<evidence type="ECO:0000313" key="3">
    <source>
        <dbReference type="EMBL" id="KAJ4145217.1"/>
    </source>
</evidence>
<dbReference type="Proteomes" id="UP001144673">
    <property type="component" value="Chromosome 2"/>
</dbReference>
<feature type="domain" description="Alcohol dehydrogenase-like N-terminal" evidence="2">
    <location>
        <begin position="42"/>
        <end position="87"/>
    </location>
</feature>
<evidence type="ECO:0000259" key="2">
    <source>
        <dbReference type="Pfam" id="PF08240"/>
    </source>
</evidence>
<comment type="caution">
    <text evidence="3">The sequence shown here is derived from an EMBL/GenBank/DDBJ whole genome shotgun (WGS) entry which is preliminary data.</text>
</comment>
<protein>
    <recommendedName>
        <fullName evidence="2">Alcohol dehydrogenase-like N-terminal domain-containing protein</fullName>
    </recommendedName>
</protein>
<accession>A0A9W8Q4X2</accession>
<evidence type="ECO:0000313" key="4">
    <source>
        <dbReference type="Proteomes" id="UP001144673"/>
    </source>
</evidence>
<name>A0A9W8Q4X2_AKAMU</name>
<dbReference type="InterPro" id="IPR013154">
    <property type="entry name" value="ADH-like_N"/>
</dbReference>
<organism evidence="3 4">
    <name type="scientific">Akanthomyces muscarius</name>
    <name type="common">Entomopathogenic fungus</name>
    <name type="synonym">Lecanicillium muscarium</name>
    <dbReference type="NCBI Taxonomy" id="2231603"/>
    <lineage>
        <taxon>Eukaryota</taxon>
        <taxon>Fungi</taxon>
        <taxon>Dikarya</taxon>
        <taxon>Ascomycota</taxon>
        <taxon>Pezizomycotina</taxon>
        <taxon>Sordariomycetes</taxon>
        <taxon>Hypocreomycetidae</taxon>
        <taxon>Hypocreales</taxon>
        <taxon>Cordycipitaceae</taxon>
        <taxon>Akanthomyces</taxon>
    </lineage>
</organism>
<reference evidence="3" key="1">
    <citation type="journal article" date="2023" name="Access Microbiol">
        <title>De-novo genome assembly for Akanthomyces muscarius, a biocontrol agent of insect agricultural pests.</title>
        <authorList>
            <person name="Erdos Z."/>
            <person name="Studholme D.J."/>
            <person name="Raymond B."/>
            <person name="Sharma M."/>
        </authorList>
    </citation>
    <scope>NUCLEOTIDE SEQUENCE</scope>
    <source>
        <strain evidence="3">Ve6</strain>
    </source>
</reference>
<dbReference type="EMBL" id="JAJHUN010000011">
    <property type="protein sequence ID" value="KAJ4145217.1"/>
    <property type="molecule type" value="Genomic_DNA"/>
</dbReference>